<keyword evidence="3" id="KW-1185">Reference proteome</keyword>
<comment type="similarity">
    <text evidence="1">Belongs to the PspA/Vipp/IM30 family.</text>
</comment>
<dbReference type="Proteomes" id="UP001064933">
    <property type="component" value="Chromosome"/>
</dbReference>
<protein>
    <submittedName>
        <fullName evidence="2">PspA/IM30 family protein</fullName>
    </submittedName>
</protein>
<evidence type="ECO:0000256" key="1">
    <source>
        <dbReference type="ARBA" id="ARBA00043985"/>
    </source>
</evidence>
<dbReference type="EMBL" id="CP104562">
    <property type="protein sequence ID" value="UXH77385.1"/>
    <property type="molecule type" value="Genomic_DNA"/>
</dbReference>
<accession>A0ABY6AXT6</accession>
<dbReference type="RefSeq" id="WP_261757131.1">
    <property type="nucleotide sequence ID" value="NZ_CP104562.2"/>
</dbReference>
<organism evidence="2 3">
    <name type="scientific">Roseateles amylovorans</name>
    <dbReference type="NCBI Taxonomy" id="2978473"/>
    <lineage>
        <taxon>Bacteria</taxon>
        <taxon>Pseudomonadati</taxon>
        <taxon>Pseudomonadota</taxon>
        <taxon>Betaproteobacteria</taxon>
        <taxon>Burkholderiales</taxon>
        <taxon>Sphaerotilaceae</taxon>
        <taxon>Roseateles</taxon>
    </lineage>
</organism>
<dbReference type="Pfam" id="PF04012">
    <property type="entry name" value="PspA_IM30"/>
    <property type="match status" value="1"/>
</dbReference>
<name>A0ABY6AXT6_9BURK</name>
<dbReference type="PANTHER" id="PTHR31088">
    <property type="entry name" value="MEMBRANE-ASSOCIATED PROTEIN VIPP1, CHLOROPLASTIC"/>
    <property type="match status" value="1"/>
</dbReference>
<dbReference type="InterPro" id="IPR007157">
    <property type="entry name" value="PspA_VIPP1"/>
</dbReference>
<sequence length="228" mass="24533">MSDSLKTRVGRVIAGSVHAFLDRLEDQAPEAMMAQSIREADGVVAEVRHELGTVAANRHLAQQQHANLNQLHGTLSTQIDEAIAHGRDELARAAVARQLDIEAQLPVLETTLAEHARQEAELTGFVAALLAKKREMQDALSEFRKSRAAATATASGTTARPGAAGSDAAHRIGQATDAFDRVYERQTGLSGTARGNSLQQAAQLKELDDLVRDNKIAERMAQLKASRS</sequence>
<evidence type="ECO:0000313" key="2">
    <source>
        <dbReference type="EMBL" id="UXH77385.1"/>
    </source>
</evidence>
<evidence type="ECO:0000313" key="3">
    <source>
        <dbReference type="Proteomes" id="UP001064933"/>
    </source>
</evidence>
<dbReference type="PANTHER" id="PTHR31088:SF6">
    <property type="entry name" value="PHAGE SHOCK PROTEIN A"/>
    <property type="match status" value="1"/>
</dbReference>
<gene>
    <name evidence="2" type="ORF">N4261_20625</name>
</gene>
<reference evidence="2" key="1">
    <citation type="submission" date="2022-10" db="EMBL/GenBank/DDBJ databases">
        <title>Characterization and whole genome sequencing of a new Roseateles species, isolated from fresh water.</title>
        <authorList>
            <person name="Guliayeva D.Y."/>
            <person name="Akhremchuk A.E."/>
            <person name="Sikolenko M.A."/>
            <person name="Valentovich L.N."/>
            <person name="Sidarenka A.V."/>
        </authorList>
    </citation>
    <scope>NUCLEOTIDE SEQUENCE</scope>
    <source>
        <strain evidence="2">BIM B-1768</strain>
    </source>
</reference>
<proteinExistence type="inferred from homology"/>